<dbReference type="PANTHER" id="PTHR30582:SF2">
    <property type="entry name" value="L,D-TRANSPEPTIDASE YCIB-RELATED"/>
    <property type="match status" value="1"/>
</dbReference>
<dbReference type="InterPro" id="IPR050979">
    <property type="entry name" value="LD-transpeptidase"/>
</dbReference>
<evidence type="ECO:0000256" key="3">
    <source>
        <dbReference type="ARBA" id="ARBA00022679"/>
    </source>
</evidence>
<sequence length="175" mass="19933">MDELDPFDPNIEQKLDQMDLQYEQETGKPAFIEDIVTTWGAPCRQMTCPIYIRVNKAVQKAYLYQNGRQIDTWLVSTGIAGRGTPNFEGRPNGRIYDRYTSTKYPEGDYKGLGNMPYAVFYNGGFAIHGTTTGNIKRLGTRASHGCVRVHPDNGYTFNRLVRQYGISNVWISIYE</sequence>
<dbReference type="InterPro" id="IPR038063">
    <property type="entry name" value="Transpep_catalytic_dom"/>
</dbReference>
<evidence type="ECO:0000256" key="2">
    <source>
        <dbReference type="ARBA" id="ARBA00005992"/>
    </source>
</evidence>
<feature type="active site" description="Proton donor/acceptor" evidence="7">
    <location>
        <position position="128"/>
    </location>
</feature>
<comment type="pathway">
    <text evidence="1 7">Cell wall biogenesis; peptidoglycan biosynthesis.</text>
</comment>
<keyword evidence="4 7" id="KW-0133">Cell shape</keyword>
<dbReference type="EMBL" id="LUKE01000001">
    <property type="protein sequence ID" value="KYG67490.1"/>
    <property type="molecule type" value="Genomic_DNA"/>
</dbReference>
<comment type="similarity">
    <text evidence="2">Belongs to the YkuD family.</text>
</comment>
<gene>
    <name evidence="9" type="ORF">AZI86_06440</name>
</gene>
<protein>
    <recommendedName>
        <fullName evidence="8">L,D-TPase catalytic domain-containing protein</fullName>
    </recommendedName>
</protein>
<evidence type="ECO:0000256" key="1">
    <source>
        <dbReference type="ARBA" id="ARBA00004752"/>
    </source>
</evidence>
<dbReference type="GO" id="GO:0005576">
    <property type="term" value="C:extracellular region"/>
    <property type="evidence" value="ECO:0007669"/>
    <property type="project" value="TreeGrafter"/>
</dbReference>
<dbReference type="SUPFAM" id="SSF141523">
    <property type="entry name" value="L,D-transpeptidase catalytic domain-like"/>
    <property type="match status" value="1"/>
</dbReference>
<dbReference type="GO" id="GO:0008360">
    <property type="term" value="P:regulation of cell shape"/>
    <property type="evidence" value="ECO:0007669"/>
    <property type="project" value="UniProtKB-UniRule"/>
</dbReference>
<keyword evidence="6 7" id="KW-0961">Cell wall biogenesis/degradation</keyword>
<dbReference type="AlphaFoldDB" id="A0A150WST2"/>
<evidence type="ECO:0000313" key="10">
    <source>
        <dbReference type="Proteomes" id="UP000075320"/>
    </source>
</evidence>
<dbReference type="GO" id="GO:0016740">
    <property type="term" value="F:transferase activity"/>
    <property type="evidence" value="ECO:0007669"/>
    <property type="project" value="UniProtKB-KW"/>
</dbReference>
<dbReference type="GO" id="GO:0071555">
    <property type="term" value="P:cell wall organization"/>
    <property type="evidence" value="ECO:0007669"/>
    <property type="project" value="UniProtKB-UniRule"/>
</dbReference>
<dbReference type="Gene3D" id="2.40.440.10">
    <property type="entry name" value="L,D-transpeptidase catalytic domain-like"/>
    <property type="match status" value="1"/>
</dbReference>
<proteinExistence type="inferred from homology"/>
<accession>A0A150WST2</accession>
<keyword evidence="10" id="KW-1185">Reference proteome</keyword>
<feature type="domain" description="L,D-TPase catalytic" evidence="8">
    <location>
        <begin position="50"/>
        <end position="174"/>
    </location>
</feature>
<dbReference type="PROSITE" id="PS52029">
    <property type="entry name" value="LD_TPASE"/>
    <property type="match status" value="1"/>
</dbReference>
<reference evidence="9 10" key="1">
    <citation type="submission" date="2016-03" db="EMBL/GenBank/DDBJ databases">
        <authorList>
            <person name="Ploux O."/>
        </authorList>
    </citation>
    <scope>NUCLEOTIDE SEQUENCE [LARGE SCALE GENOMIC DNA]</scope>
    <source>
        <strain evidence="9 10">R0</strain>
    </source>
</reference>
<dbReference type="PANTHER" id="PTHR30582">
    <property type="entry name" value="L,D-TRANSPEPTIDASE"/>
    <property type="match status" value="1"/>
</dbReference>
<evidence type="ECO:0000256" key="6">
    <source>
        <dbReference type="ARBA" id="ARBA00023316"/>
    </source>
</evidence>
<evidence type="ECO:0000256" key="7">
    <source>
        <dbReference type="PROSITE-ProRule" id="PRU01373"/>
    </source>
</evidence>
<organism evidence="9 10">
    <name type="scientific">Bdellovibrio bacteriovorus</name>
    <dbReference type="NCBI Taxonomy" id="959"/>
    <lineage>
        <taxon>Bacteria</taxon>
        <taxon>Pseudomonadati</taxon>
        <taxon>Bdellovibrionota</taxon>
        <taxon>Bdellovibrionia</taxon>
        <taxon>Bdellovibrionales</taxon>
        <taxon>Pseudobdellovibrionaceae</taxon>
        <taxon>Bdellovibrio</taxon>
    </lineage>
</organism>
<evidence type="ECO:0000256" key="5">
    <source>
        <dbReference type="ARBA" id="ARBA00022984"/>
    </source>
</evidence>
<keyword evidence="3" id="KW-0808">Transferase</keyword>
<dbReference type="InterPro" id="IPR005490">
    <property type="entry name" value="LD_TPept_cat_dom"/>
</dbReference>
<dbReference type="GO" id="GO:0071972">
    <property type="term" value="F:peptidoglycan L,D-transpeptidase activity"/>
    <property type="evidence" value="ECO:0007669"/>
    <property type="project" value="TreeGrafter"/>
</dbReference>
<dbReference type="Proteomes" id="UP000075320">
    <property type="component" value="Unassembled WGS sequence"/>
</dbReference>
<keyword evidence="5 7" id="KW-0573">Peptidoglycan synthesis</keyword>
<evidence type="ECO:0000256" key="4">
    <source>
        <dbReference type="ARBA" id="ARBA00022960"/>
    </source>
</evidence>
<evidence type="ECO:0000313" key="9">
    <source>
        <dbReference type="EMBL" id="KYG67490.1"/>
    </source>
</evidence>
<name>A0A150WST2_BDEBC</name>
<dbReference type="UniPathway" id="UPA00219"/>
<dbReference type="Pfam" id="PF03734">
    <property type="entry name" value="YkuD"/>
    <property type="match status" value="1"/>
</dbReference>
<dbReference type="CDD" id="cd16913">
    <property type="entry name" value="YkuD_like"/>
    <property type="match status" value="1"/>
</dbReference>
<feature type="active site" description="Nucleophile" evidence="7">
    <location>
        <position position="146"/>
    </location>
</feature>
<dbReference type="GO" id="GO:0018104">
    <property type="term" value="P:peptidoglycan-protein cross-linking"/>
    <property type="evidence" value="ECO:0007669"/>
    <property type="project" value="TreeGrafter"/>
</dbReference>
<evidence type="ECO:0000259" key="8">
    <source>
        <dbReference type="PROSITE" id="PS52029"/>
    </source>
</evidence>
<comment type="caution">
    <text evidence="9">The sequence shown here is derived from an EMBL/GenBank/DDBJ whole genome shotgun (WGS) entry which is preliminary data.</text>
</comment>